<dbReference type="RefSeq" id="WP_073261447.1">
    <property type="nucleotide sequence ID" value="NZ_FRCS01000010.1"/>
</dbReference>
<dbReference type="EMBL" id="FRCS01000010">
    <property type="protein sequence ID" value="SHN44541.1"/>
    <property type="molecule type" value="Genomic_DNA"/>
</dbReference>
<protein>
    <submittedName>
        <fullName evidence="2">Uncharacterized protein</fullName>
    </submittedName>
</protein>
<dbReference type="AlphaFoldDB" id="A0A1M7RED5"/>
<evidence type="ECO:0000313" key="2">
    <source>
        <dbReference type="EMBL" id="SHN44541.1"/>
    </source>
</evidence>
<evidence type="ECO:0000256" key="1">
    <source>
        <dbReference type="SAM" id="SignalP"/>
    </source>
</evidence>
<gene>
    <name evidence="2" type="ORF">SAMN05443668_110252</name>
</gene>
<reference evidence="2 3" key="1">
    <citation type="submission" date="2016-11" db="EMBL/GenBank/DDBJ databases">
        <authorList>
            <person name="Jaros S."/>
            <person name="Januszkiewicz K."/>
            <person name="Wedrychowicz H."/>
        </authorList>
    </citation>
    <scope>NUCLEOTIDE SEQUENCE [LARGE SCALE GENOMIC DNA]</scope>
    <source>
        <strain evidence="2 3">DSM 46144</strain>
    </source>
</reference>
<accession>A0A1M7RED5</accession>
<dbReference type="Proteomes" id="UP000184440">
    <property type="component" value="Unassembled WGS sequence"/>
</dbReference>
<keyword evidence="3" id="KW-1185">Reference proteome</keyword>
<sequence length="102" mass="11062">MNVWIRRTTGVVMISAGLVAAASTAAAAAPGDDNRDYRQRWSYNQQASSSATSNATFNNTTNQKGYIPINVTAGNVVASEANATTWQKGSEFEDNFWGNYFD</sequence>
<evidence type="ECO:0000313" key="3">
    <source>
        <dbReference type="Proteomes" id="UP000184440"/>
    </source>
</evidence>
<proteinExistence type="predicted"/>
<feature type="signal peptide" evidence="1">
    <location>
        <begin position="1"/>
        <end position="28"/>
    </location>
</feature>
<feature type="chain" id="PRO_5038793399" evidence="1">
    <location>
        <begin position="29"/>
        <end position="102"/>
    </location>
</feature>
<keyword evidence="1" id="KW-0732">Signal</keyword>
<organism evidence="2 3">
    <name type="scientific">Cryptosporangium aurantiacum</name>
    <dbReference type="NCBI Taxonomy" id="134849"/>
    <lineage>
        <taxon>Bacteria</taxon>
        <taxon>Bacillati</taxon>
        <taxon>Actinomycetota</taxon>
        <taxon>Actinomycetes</taxon>
        <taxon>Cryptosporangiales</taxon>
        <taxon>Cryptosporangiaceae</taxon>
        <taxon>Cryptosporangium</taxon>
    </lineage>
</organism>
<name>A0A1M7RED5_9ACTN</name>